<accession>A0ABM4CCR8</accession>
<feature type="compositionally biased region" description="Low complexity" evidence="2">
    <location>
        <begin position="403"/>
        <end position="421"/>
    </location>
</feature>
<keyword evidence="4" id="KW-1185">Reference proteome</keyword>
<reference evidence="5" key="1">
    <citation type="submission" date="2025-08" db="UniProtKB">
        <authorList>
            <consortium name="RefSeq"/>
        </authorList>
    </citation>
    <scope>IDENTIFICATION</scope>
</reference>
<dbReference type="Pfam" id="PF21007">
    <property type="entry name" value="FBF1"/>
    <property type="match status" value="1"/>
</dbReference>
<feature type="compositionally biased region" description="Polar residues" evidence="2">
    <location>
        <begin position="169"/>
        <end position="202"/>
    </location>
</feature>
<dbReference type="RefSeq" id="XP_065659476.1">
    <property type="nucleotide sequence ID" value="XM_065803404.1"/>
</dbReference>
<dbReference type="InterPro" id="IPR049390">
    <property type="entry name" value="FBF1_C"/>
</dbReference>
<organism evidence="4 5">
    <name type="scientific">Hydra vulgaris</name>
    <name type="common">Hydra</name>
    <name type="synonym">Hydra attenuata</name>
    <dbReference type="NCBI Taxonomy" id="6087"/>
    <lineage>
        <taxon>Eukaryota</taxon>
        <taxon>Metazoa</taxon>
        <taxon>Cnidaria</taxon>
        <taxon>Hydrozoa</taxon>
        <taxon>Hydroidolina</taxon>
        <taxon>Anthoathecata</taxon>
        <taxon>Aplanulata</taxon>
        <taxon>Hydridae</taxon>
        <taxon>Hydra</taxon>
    </lineage>
</organism>
<feature type="coiled-coil region" evidence="1">
    <location>
        <begin position="830"/>
        <end position="886"/>
    </location>
</feature>
<feature type="region of interest" description="Disordered" evidence="2">
    <location>
        <begin position="501"/>
        <end position="544"/>
    </location>
</feature>
<feature type="compositionally biased region" description="Polar residues" evidence="2">
    <location>
        <begin position="209"/>
        <end position="218"/>
    </location>
</feature>
<evidence type="ECO:0000256" key="2">
    <source>
        <dbReference type="SAM" id="MobiDB-lite"/>
    </source>
</evidence>
<gene>
    <name evidence="5" type="primary">LOC100212967</name>
</gene>
<sequence>MSRKGRIDRNDIDSVLDDLLDSDVEDKKLQDKNSKLPQKKVTEKPKVSLTSKTSDADFYKNLKNFASNEDISNHDDEPLSEEGVQKLANDIGNLDDLDDNLFANLKSNEKKNQKKKVNNTDAAKNEKNLKSKAKVAEAPYDLNNPLADLVSDDESLKLFTNKKKEKSEANQAQQSDSILSPSHSQKISSTNETKAKSTNETITKPIGSRRNSQITFPINDNDMPSEKIDTSENKDTKENKSLYEKKQLDSAVGNSTKNLGRPTTKKIINDDIFGDDELPEMSDKEVLSKPVKKQSSSEDVIPSEKATKALDNLLNAGKVSTQKKNAPMTMLEQIMSGTRKKENAESEEILFGNYSPSIGNQGERNTTSANARSVRFASDLGLDDEQLFSSSPKSLSNKKKPSNLKSSSIDLNSSLDSSINNGLTRSNKAREQNIVNKKEDTQKTTKSSDNWLELGDDLTDQFIDSSDFLPSAKENRLQRKNSSKSLDNRLELGDELTNQLGGFDDFSTRTKKEKPLNKQTSNETKNNDFDSSYFDSSNQKSEDFGLSNQKLEGFEDSGSKNVSLKNKINKNEKQEVFLEEKDDFLSLLKKKKIEKSATKQSIATQDITENLSLPDISEKAKPEAQFEPSKDKVQYEKNISNQSNTIEPQIQNLSMQQLSLHQNQPTQQQLLELEKQQQYFQYLNQQNSLALLQQQQFQHQQQVAQQLQFLNTPFNLTSNVSHEALKNENAKKLAAEQSFYEVVQTMKNTSAMQSELSKPSSDTDFKNLQDKYFKLEEIKSQSNMDFTAKIYELESKIKSLELECSFLSSSQSSLKQRHQDELNALESSHKMRLEYVEESYKRRVKQLEDENKLLKTNYDEKINLLVNEHQDQITTLKQKLDFKDQNHFSDIERLNEVHKKVITNLTQEHDERIRQLHVIKKQEVEATVNAFSQAKSFQGLVEEVKSSTKEVSNLQERFSTDYQALLREQEITLQMRNEQLEIVSNRLQQREKINEEERIRLQTLVSRLEIQLRDQTRLYEQDKWKLNQDENRLKTLQHVFEEDRRITSQQLQEERTQIAKAKEEMLAEQRKLIVECYEEKRLLNEEKLALLALQREVVDANKNDRRSIIQAETDFELMAARQKHDSSTFNIRLAHVQQEEARLALEKSEFLKHEQSISSEQERLREIGRVLHEKSKEVEDFAKEAKQMYDESVKSSEQTSAFRSYLENLKNELEVRAISLEQKEAELFQHQENLEELRRKAAEASQRMTCLQCKGFLAPCNTSITGVPSRSQSYFGKRGNDSIEVTASKAILTSTPDLGADMNRNFNNYKSQTCNLNEHVKAPNKFMYLDNVEGFSVFQQNGNSIGTSKSFQGVPIAKIKPPDLLLNDLEFRSHLRRWDSAKGRDDDFIEEETKFLETLSQNR</sequence>
<proteinExistence type="predicted"/>
<feature type="region of interest" description="Disordered" evidence="2">
    <location>
        <begin position="24"/>
        <end position="50"/>
    </location>
</feature>
<feature type="compositionally biased region" description="Basic and acidic residues" evidence="2">
    <location>
        <begin position="224"/>
        <end position="248"/>
    </location>
</feature>
<feature type="compositionally biased region" description="Polar residues" evidence="2">
    <location>
        <begin position="354"/>
        <end position="371"/>
    </location>
</feature>
<feature type="region of interest" description="Disordered" evidence="2">
    <location>
        <begin position="105"/>
        <end position="304"/>
    </location>
</feature>
<keyword evidence="1" id="KW-0175">Coiled coil</keyword>
<evidence type="ECO:0000313" key="4">
    <source>
        <dbReference type="Proteomes" id="UP001652625"/>
    </source>
</evidence>
<feature type="region of interest" description="Disordered" evidence="2">
    <location>
        <begin position="385"/>
        <end position="451"/>
    </location>
</feature>
<feature type="coiled-coil region" evidence="1">
    <location>
        <begin position="1171"/>
        <end position="1254"/>
    </location>
</feature>
<feature type="compositionally biased region" description="Basic and acidic residues" evidence="2">
    <location>
        <begin position="428"/>
        <end position="443"/>
    </location>
</feature>
<feature type="coiled-coil region" evidence="1">
    <location>
        <begin position="1044"/>
        <end position="1103"/>
    </location>
</feature>
<protein>
    <submittedName>
        <fullName evidence="5">Repetitive organellar protein isoform X3</fullName>
    </submittedName>
</protein>
<feature type="domain" description="Fas-binding factor 1 C-terminal" evidence="3">
    <location>
        <begin position="800"/>
        <end position="1259"/>
    </location>
</feature>
<evidence type="ECO:0000259" key="3">
    <source>
        <dbReference type="Pfam" id="PF21007"/>
    </source>
</evidence>
<evidence type="ECO:0000256" key="1">
    <source>
        <dbReference type="SAM" id="Coils"/>
    </source>
</evidence>
<dbReference type="Proteomes" id="UP001652625">
    <property type="component" value="Chromosome 08"/>
</dbReference>
<dbReference type="PANTHER" id="PTHR33689">
    <property type="entry name" value="FAS-BINDING FACTOR 1"/>
    <property type="match status" value="1"/>
</dbReference>
<feature type="compositionally biased region" description="Low complexity" evidence="2">
    <location>
        <begin position="529"/>
        <end position="538"/>
    </location>
</feature>
<dbReference type="InterPro" id="IPR033561">
    <property type="entry name" value="FBF1"/>
</dbReference>
<dbReference type="PANTHER" id="PTHR33689:SF1">
    <property type="entry name" value="FAS-BINDING FACTOR 1"/>
    <property type="match status" value="1"/>
</dbReference>
<dbReference type="GeneID" id="100212967"/>
<evidence type="ECO:0000313" key="5">
    <source>
        <dbReference type="RefSeq" id="XP_065659476.1"/>
    </source>
</evidence>
<feature type="region of interest" description="Disordered" evidence="2">
    <location>
        <begin position="318"/>
        <end position="371"/>
    </location>
</feature>
<feature type="compositionally biased region" description="Basic and acidic residues" evidence="2">
    <location>
        <begin position="25"/>
        <end position="46"/>
    </location>
</feature>
<name>A0ABM4CCR8_HYDVU</name>
<feature type="compositionally biased region" description="Basic and acidic residues" evidence="2">
    <location>
        <begin position="506"/>
        <end position="516"/>
    </location>
</feature>